<name>A0A1H7VB72_9BACT</name>
<keyword evidence="4" id="KW-1185">Reference proteome</keyword>
<evidence type="ECO:0000313" key="3">
    <source>
        <dbReference type="EMBL" id="SEM06047.1"/>
    </source>
</evidence>
<gene>
    <name evidence="3" type="ORF">SAMN04489760_103123</name>
</gene>
<protein>
    <recommendedName>
        <fullName evidence="2">eCIS core domain-containing protein</fullName>
    </recommendedName>
</protein>
<dbReference type="InterPro" id="IPR025295">
    <property type="entry name" value="eCIS_core_dom"/>
</dbReference>
<dbReference type="STRING" id="43775.SAMN04489760_103123"/>
<feature type="region of interest" description="Disordered" evidence="1">
    <location>
        <begin position="1"/>
        <end position="31"/>
    </location>
</feature>
<evidence type="ECO:0000256" key="1">
    <source>
        <dbReference type="SAM" id="MobiDB-lite"/>
    </source>
</evidence>
<dbReference type="Pfam" id="PF13699">
    <property type="entry name" value="eCIS_core"/>
    <property type="match status" value="1"/>
</dbReference>
<feature type="region of interest" description="Disordered" evidence="1">
    <location>
        <begin position="207"/>
        <end position="240"/>
    </location>
</feature>
<dbReference type="OrthoDB" id="5400814at2"/>
<organism evidence="3 4">
    <name type="scientific">Syntrophus gentianae</name>
    <dbReference type="NCBI Taxonomy" id="43775"/>
    <lineage>
        <taxon>Bacteria</taxon>
        <taxon>Pseudomonadati</taxon>
        <taxon>Thermodesulfobacteriota</taxon>
        <taxon>Syntrophia</taxon>
        <taxon>Syntrophales</taxon>
        <taxon>Syntrophaceae</taxon>
        <taxon>Syntrophus</taxon>
    </lineage>
</organism>
<proteinExistence type="predicted"/>
<sequence length="653" mass="68823">MKTFADKTRCPSGDVRPWQPPGPSSCSQMSRNRQVIRQVLRESNIQPKLAVGSEDDVQEKEADRVAELIMRMPDPLVQPGSTGQLSKGPPCGENTEALETPEGVTPWISCKAEGAEVGSDIESGMNALKGGGQPLSSSARSFFEPRFGYDFGGVRVHRDARGDDLCRSIGARAFTLGRNICFAADHDSNETSSGKRLLAHELTHVVQEHGGSTPRSDNRGLPAISSSRTSGNRQPESDAPVTVQRACGYRAIGPKPSHCNLVTKSPTGTRYLFRRGCDDFDVGQRDRLYRIARSLPVGATVDILGMASSDGRSDFNESLACHRADAALGVFVAAGKASHVALVEATGAVPGTDNDANFRAVDIAIHLPGPPPPPEPQTPEPVPPPPSIPVPSCPCPAATPSCPSSYCAAISRPLAIAMRAAQANALISVITVLGGIQVGAIYSQFVWGGRAGLLTLSPALRAEFANICQTEVATHHIMSAIINAIWGRYPSSTVAHRITLSALAAAAVADIDTPGNPHEMVYCGAGNAPGLLAGGVGKTQLTTRVGAIPSHVNDARIATGYVDVSRTTLSGGGIRLEFTPTLQIEVIDTVDFCPGNCGDPAAQVATVPFSIWEASGISGDVPFTTQFDAPRSQLRKIVLESTGGTDRWRLEPP</sequence>
<feature type="domain" description="eCIS core" evidence="2">
    <location>
        <begin position="134"/>
        <end position="211"/>
    </location>
</feature>
<reference evidence="3 4" key="1">
    <citation type="submission" date="2016-10" db="EMBL/GenBank/DDBJ databases">
        <authorList>
            <person name="de Groot N.N."/>
        </authorList>
    </citation>
    <scope>NUCLEOTIDE SEQUENCE [LARGE SCALE GENOMIC DNA]</scope>
    <source>
        <strain evidence="3 4">DSM 8423</strain>
    </source>
</reference>
<dbReference type="AlphaFoldDB" id="A0A1H7VB72"/>
<accession>A0A1H7VB72</accession>
<feature type="region of interest" description="Disordered" evidence="1">
    <location>
        <begin position="366"/>
        <end position="385"/>
    </location>
</feature>
<dbReference type="EMBL" id="FOBS01000003">
    <property type="protein sequence ID" value="SEM06047.1"/>
    <property type="molecule type" value="Genomic_DNA"/>
</dbReference>
<feature type="compositionally biased region" description="Polar residues" evidence="1">
    <location>
        <begin position="224"/>
        <end position="234"/>
    </location>
</feature>
<dbReference type="Proteomes" id="UP000198744">
    <property type="component" value="Unassembled WGS sequence"/>
</dbReference>
<feature type="compositionally biased region" description="Pro residues" evidence="1">
    <location>
        <begin position="368"/>
        <end position="385"/>
    </location>
</feature>
<evidence type="ECO:0000259" key="2">
    <source>
        <dbReference type="Pfam" id="PF13699"/>
    </source>
</evidence>
<evidence type="ECO:0000313" key="4">
    <source>
        <dbReference type="Proteomes" id="UP000198744"/>
    </source>
</evidence>